<dbReference type="InterPro" id="IPR025748">
    <property type="entry name" value="PrcB_C_dom"/>
</dbReference>
<dbReference type="Proteomes" id="UP001300871">
    <property type="component" value="Unassembled WGS sequence"/>
</dbReference>
<gene>
    <name evidence="2" type="ORF">K5I21_01790</name>
    <name evidence="3" type="ORF">PM006_15945</name>
</gene>
<dbReference type="EMBL" id="JAINVB010000001">
    <property type="protein sequence ID" value="MCK0084627.1"/>
    <property type="molecule type" value="Genomic_DNA"/>
</dbReference>
<dbReference type="RefSeq" id="WP_003497167.1">
    <property type="nucleotide sequence ID" value="NZ_BAABZD010000003.1"/>
</dbReference>
<accession>A0AAW5F0X8</accession>
<dbReference type="Pfam" id="PF14343">
    <property type="entry name" value="PrcB_C"/>
    <property type="match status" value="1"/>
</dbReference>
<evidence type="ECO:0000313" key="2">
    <source>
        <dbReference type="EMBL" id="MCK0084627.1"/>
    </source>
</evidence>
<dbReference type="EMBL" id="JAQLGM010000045">
    <property type="protein sequence ID" value="MDB2001695.1"/>
    <property type="molecule type" value="Genomic_DNA"/>
</dbReference>
<keyword evidence="2" id="KW-0378">Hydrolase</keyword>
<proteinExistence type="predicted"/>
<comment type="caution">
    <text evidence="2">The sequence shown here is derived from an EMBL/GenBank/DDBJ whole genome shotgun (WGS) entry which is preliminary data.</text>
</comment>
<evidence type="ECO:0000313" key="3">
    <source>
        <dbReference type="EMBL" id="MDB2001695.1"/>
    </source>
</evidence>
<reference evidence="3" key="2">
    <citation type="submission" date="2023-01" db="EMBL/GenBank/DDBJ databases">
        <title>Human gut microbiome strain richness.</title>
        <authorList>
            <person name="Chen-Liaw A."/>
        </authorList>
    </citation>
    <scope>NUCLEOTIDE SEQUENCE</scope>
    <source>
        <strain evidence="3">B1_m1001713B170214d0_201011</strain>
    </source>
</reference>
<dbReference type="PROSITE" id="PS51257">
    <property type="entry name" value="PROKAR_LIPOPROTEIN"/>
    <property type="match status" value="1"/>
</dbReference>
<dbReference type="GO" id="GO:0008233">
    <property type="term" value="F:peptidase activity"/>
    <property type="evidence" value="ECO:0007669"/>
    <property type="project" value="UniProtKB-KW"/>
</dbReference>
<dbReference type="AlphaFoldDB" id="A0AAW5F0X8"/>
<dbReference type="GO" id="GO:0006508">
    <property type="term" value="P:proteolysis"/>
    <property type="evidence" value="ECO:0007669"/>
    <property type="project" value="UniProtKB-KW"/>
</dbReference>
<name>A0AAW5F0X8_CLOSY</name>
<reference evidence="2" key="1">
    <citation type="journal article" date="2022" name="Cell Host Microbe">
        <title>Colonization of the live biotherapeutic product VE303 and modulation of the microbiota and metabolites in healthy volunteers.</title>
        <authorList>
            <person name="Dsouza M."/>
            <person name="Menon R."/>
            <person name="Crossette E."/>
            <person name="Bhattarai S.K."/>
            <person name="Schneider J."/>
            <person name="Kim Y.G."/>
            <person name="Reddy S."/>
            <person name="Caballero S."/>
            <person name="Felix C."/>
            <person name="Cornacchione L."/>
            <person name="Hendrickson J."/>
            <person name="Watson A.R."/>
            <person name="Minot S.S."/>
            <person name="Greenfield N."/>
            <person name="Schopf L."/>
            <person name="Szabady R."/>
            <person name="Patarroyo J."/>
            <person name="Smith W."/>
            <person name="Harrison P."/>
            <person name="Kuijper E.J."/>
            <person name="Kelly C.P."/>
            <person name="Olle B."/>
            <person name="Bobilev D."/>
            <person name="Silber J.L."/>
            <person name="Bucci V."/>
            <person name="Roberts B."/>
            <person name="Faith J."/>
            <person name="Norman J.M."/>
        </authorList>
    </citation>
    <scope>NUCLEOTIDE SEQUENCE</scope>
    <source>
        <strain evidence="2">VE303-04</strain>
    </source>
</reference>
<evidence type="ECO:0000259" key="1">
    <source>
        <dbReference type="Pfam" id="PF14343"/>
    </source>
</evidence>
<dbReference type="GeneID" id="57967589"/>
<dbReference type="Proteomes" id="UP001203136">
    <property type="component" value="Unassembled WGS sequence"/>
</dbReference>
<keyword evidence="2" id="KW-0645">Protease</keyword>
<evidence type="ECO:0000313" key="4">
    <source>
        <dbReference type="Proteomes" id="UP001203136"/>
    </source>
</evidence>
<organism evidence="2 4">
    <name type="scientific">Clostridium symbiosum</name>
    <name type="common">Bacteroides symbiosus</name>
    <dbReference type="NCBI Taxonomy" id="1512"/>
    <lineage>
        <taxon>Bacteria</taxon>
        <taxon>Bacillati</taxon>
        <taxon>Bacillota</taxon>
        <taxon>Clostridia</taxon>
        <taxon>Lachnospirales</taxon>
        <taxon>Lachnospiraceae</taxon>
        <taxon>Otoolea</taxon>
    </lineage>
</organism>
<feature type="domain" description="PrcB C-terminal" evidence="1">
    <location>
        <begin position="76"/>
        <end position="133"/>
    </location>
</feature>
<protein>
    <submittedName>
        <fullName evidence="2">Protease complex subunit PrcB family protein</fullName>
    </submittedName>
</protein>
<sequence>MGKILSGKRHGVILAAALFLSAVLMAGCGGEKEEAKVRDLEFTVVGQNEVPQELQEIIEQKKKEPFRLTYSGGEDLYIAAGYGEQKTGGYSIAVPELYLTENSITIRTELKGPEKQEQTGSECSYPFIVVKMPFMEEPVVFK</sequence>